<organism evidence="1 2">
    <name type="scientific">[Roseibacterium] beibuensis</name>
    <dbReference type="NCBI Taxonomy" id="1193142"/>
    <lineage>
        <taxon>Bacteria</taxon>
        <taxon>Pseudomonadati</taxon>
        <taxon>Pseudomonadota</taxon>
        <taxon>Alphaproteobacteria</taxon>
        <taxon>Rhodobacterales</taxon>
        <taxon>Roseobacteraceae</taxon>
        <taxon>Roseicyclus</taxon>
    </lineage>
</organism>
<comment type="caution">
    <text evidence="1">The sequence shown here is derived from an EMBL/GenBank/DDBJ whole genome shotgun (WGS) entry which is preliminary data.</text>
</comment>
<name>A0ABP9L8W3_9RHOB</name>
<dbReference type="RefSeq" id="WP_259550476.1">
    <property type="nucleotide sequence ID" value="NZ_BAABHW010000002.1"/>
</dbReference>
<protein>
    <submittedName>
        <fullName evidence="1">Uncharacterized protein</fullName>
    </submittedName>
</protein>
<gene>
    <name evidence="1" type="ORF">GCM10023209_19580</name>
</gene>
<evidence type="ECO:0000313" key="1">
    <source>
        <dbReference type="EMBL" id="GAA5073544.1"/>
    </source>
</evidence>
<proteinExistence type="predicted"/>
<evidence type="ECO:0000313" key="2">
    <source>
        <dbReference type="Proteomes" id="UP001499910"/>
    </source>
</evidence>
<dbReference type="Proteomes" id="UP001499910">
    <property type="component" value="Unassembled WGS sequence"/>
</dbReference>
<keyword evidence="2" id="KW-1185">Reference proteome</keyword>
<reference evidence="2" key="1">
    <citation type="journal article" date="2019" name="Int. J. Syst. Evol. Microbiol.">
        <title>The Global Catalogue of Microorganisms (GCM) 10K type strain sequencing project: providing services to taxonomists for standard genome sequencing and annotation.</title>
        <authorList>
            <consortium name="The Broad Institute Genomics Platform"/>
            <consortium name="The Broad Institute Genome Sequencing Center for Infectious Disease"/>
            <person name="Wu L."/>
            <person name="Ma J."/>
        </authorList>
    </citation>
    <scope>NUCLEOTIDE SEQUENCE [LARGE SCALE GENOMIC DNA]</scope>
    <source>
        <strain evidence="2">JCM 18015</strain>
    </source>
</reference>
<sequence length="83" mass="9041">MIARLSPDRRHVEIAGRSWSNRFPVEGLQAWRAFHAGMIKRAARLDRGAARLDRGAARAVAAHRRTLEALDAVAAELDGKGAA</sequence>
<accession>A0ABP9L8W3</accession>
<dbReference type="EMBL" id="BAABHW010000002">
    <property type="protein sequence ID" value="GAA5073544.1"/>
    <property type="molecule type" value="Genomic_DNA"/>
</dbReference>